<gene>
    <name evidence="2" type="ORF">BLNAU_17037</name>
</gene>
<proteinExistence type="predicted"/>
<evidence type="ECO:0008006" key="4">
    <source>
        <dbReference type="Google" id="ProtNLM"/>
    </source>
</evidence>
<dbReference type="SUPFAM" id="SSF51126">
    <property type="entry name" value="Pectin lyase-like"/>
    <property type="match status" value="1"/>
</dbReference>
<dbReference type="EMBL" id="JARBJD010000186">
    <property type="protein sequence ID" value="KAK2948001.1"/>
    <property type="molecule type" value="Genomic_DNA"/>
</dbReference>
<protein>
    <recommendedName>
        <fullName evidence="4">Right handed beta helix domain-containing protein</fullName>
    </recommendedName>
</protein>
<sequence length="591" mass="63946">MIPLSLLPFLFQSMFAITSRTTSPTNLPSLLDTISNTPDTFMNEIHFTSIPEGTYIGNNIEIKNKCLELSGEQSNKRASLGAHIVPQSGFDSNRNDESFSMHSGENCIFSLANSTLSLESLHFALVANSEESRQQRNKARPARLAIVSDSMLTISESAVKVSSGTSAILISPSTFEESTTSSSVVVKMCSISSENDQLRGIVETPAFPDLGASRSVSIVGCSFNSQEVLGTDGIVLSLTQAPRKNVEDVGTISSSLIGCSFVNMSSIGSSHPPQLSHLNQKMLECVVSLTSSHLSGSTIRDVNNGGSLLCSNSSFSSLLSSHTTDQLPTITHPNGTSTPFVDDGTEYYFDQDSGDEFSIANFSHCHFTGANYASDARALTFEYYPGSISIVSCSFANHHFTDIFVEMTAAAVFIIHHHFEVCPPLTLRDSNFTNLSAVRSPAVNIDVSVMATIVDCTLEECAPEARHSEVIGGLDLYNFDPSSHTTITNVIFESCHAHSCGGMDVAVYGTIHLSDCRFEACSVKGHYTDTSGLSLSLAGETPTHVTRLTFTDCWSSNDAFGMNLHAKCDVLIRVFQTYPYFCRSRSHYPIL</sequence>
<dbReference type="InterPro" id="IPR011050">
    <property type="entry name" value="Pectin_lyase_fold/virulence"/>
</dbReference>
<accession>A0ABQ9X7S3</accession>
<evidence type="ECO:0000256" key="1">
    <source>
        <dbReference type="SAM" id="SignalP"/>
    </source>
</evidence>
<feature type="chain" id="PRO_5045239679" description="Right handed beta helix domain-containing protein" evidence="1">
    <location>
        <begin position="17"/>
        <end position="591"/>
    </location>
</feature>
<name>A0ABQ9X7S3_9EUKA</name>
<keyword evidence="3" id="KW-1185">Reference proteome</keyword>
<reference evidence="2 3" key="1">
    <citation type="journal article" date="2022" name="bioRxiv">
        <title>Genomics of Preaxostyla Flagellates Illuminates Evolutionary Transitions and the Path Towards Mitochondrial Loss.</title>
        <authorList>
            <person name="Novak L.V.F."/>
            <person name="Treitli S.C."/>
            <person name="Pyrih J."/>
            <person name="Halakuc P."/>
            <person name="Pipaliya S.V."/>
            <person name="Vacek V."/>
            <person name="Brzon O."/>
            <person name="Soukal P."/>
            <person name="Eme L."/>
            <person name="Dacks J.B."/>
            <person name="Karnkowska A."/>
            <person name="Elias M."/>
            <person name="Hampl V."/>
        </authorList>
    </citation>
    <scope>NUCLEOTIDE SEQUENCE [LARGE SCALE GENOMIC DNA]</scope>
    <source>
        <strain evidence="2">NAU3</strain>
        <tissue evidence="2">Gut</tissue>
    </source>
</reference>
<comment type="caution">
    <text evidence="2">The sequence shown here is derived from an EMBL/GenBank/DDBJ whole genome shotgun (WGS) entry which is preliminary data.</text>
</comment>
<feature type="signal peptide" evidence="1">
    <location>
        <begin position="1"/>
        <end position="16"/>
    </location>
</feature>
<evidence type="ECO:0000313" key="3">
    <source>
        <dbReference type="Proteomes" id="UP001281761"/>
    </source>
</evidence>
<evidence type="ECO:0000313" key="2">
    <source>
        <dbReference type="EMBL" id="KAK2948001.1"/>
    </source>
</evidence>
<organism evidence="2 3">
    <name type="scientific">Blattamonas nauphoetae</name>
    <dbReference type="NCBI Taxonomy" id="2049346"/>
    <lineage>
        <taxon>Eukaryota</taxon>
        <taxon>Metamonada</taxon>
        <taxon>Preaxostyla</taxon>
        <taxon>Oxymonadida</taxon>
        <taxon>Blattamonas</taxon>
    </lineage>
</organism>
<keyword evidence="1" id="KW-0732">Signal</keyword>
<dbReference type="Proteomes" id="UP001281761">
    <property type="component" value="Unassembled WGS sequence"/>
</dbReference>